<dbReference type="KEGG" id="pshq:F3W81_10470"/>
<dbReference type="InterPro" id="IPR044922">
    <property type="entry name" value="DUF2063_N_sf"/>
</dbReference>
<protein>
    <submittedName>
        <fullName evidence="2">DUF2063 domain-containing protein</fullName>
    </submittedName>
</protein>
<organism evidence="2 3">
    <name type="scientific">Pseudooceanicola spongiae</name>
    <dbReference type="NCBI Taxonomy" id="2613965"/>
    <lineage>
        <taxon>Bacteria</taxon>
        <taxon>Pseudomonadati</taxon>
        <taxon>Pseudomonadota</taxon>
        <taxon>Alphaproteobacteria</taxon>
        <taxon>Rhodobacterales</taxon>
        <taxon>Paracoccaceae</taxon>
        <taxon>Pseudooceanicola</taxon>
    </lineage>
</organism>
<reference evidence="2 3" key="1">
    <citation type="submission" date="2019-10" db="EMBL/GenBank/DDBJ databases">
        <title>Pseudopuniceibacterium sp. HQ09 islated from Antarctica.</title>
        <authorList>
            <person name="Liao L."/>
            <person name="Su S."/>
            <person name="Chen B."/>
            <person name="Yu Y."/>
        </authorList>
    </citation>
    <scope>NUCLEOTIDE SEQUENCE [LARGE SCALE GENOMIC DNA]</scope>
    <source>
        <strain evidence="2 3">HQ09</strain>
    </source>
</reference>
<feature type="domain" description="Putative DNA-binding" evidence="1">
    <location>
        <begin position="8"/>
        <end position="96"/>
    </location>
</feature>
<sequence length="252" mass="26663">MKGPDQGTFRTALLEVGSAVPEGLIDGHGGAAGQRFAVYRNTVAVGLSEALVEGFPTVARLIGAENLRRIAGLFLRQSPPDSPLMFRYGAAMPAFLTEFQPLAHLGYLPDAARLDLAMRASYHAADGIPVAADALALWAGERFETARITLAPALRVLRSDWPLHDIWRSAQAGDAPPPRAQAQDVVVVRPAYDPQPLALPAGGAAFLEAIIAGANVVVAYEAATTETRDFDPTGLLTLLLSAQAITCMETPL</sequence>
<dbReference type="Proteomes" id="UP000594118">
    <property type="component" value="Chromosome"/>
</dbReference>
<proteinExistence type="predicted"/>
<dbReference type="InterPro" id="IPR018640">
    <property type="entry name" value="DUF2063"/>
</dbReference>
<keyword evidence="3" id="KW-1185">Reference proteome</keyword>
<evidence type="ECO:0000313" key="2">
    <source>
        <dbReference type="EMBL" id="QOL81199.1"/>
    </source>
</evidence>
<dbReference type="Pfam" id="PF09836">
    <property type="entry name" value="DUF2063"/>
    <property type="match status" value="1"/>
</dbReference>
<evidence type="ECO:0000259" key="1">
    <source>
        <dbReference type="Pfam" id="PF09836"/>
    </source>
</evidence>
<dbReference type="RefSeq" id="WP_193079118.1">
    <property type="nucleotide sequence ID" value="NZ_CP045201.1"/>
</dbReference>
<gene>
    <name evidence="2" type="ORF">F3W81_10470</name>
</gene>
<evidence type="ECO:0000313" key="3">
    <source>
        <dbReference type="Proteomes" id="UP000594118"/>
    </source>
</evidence>
<dbReference type="Gene3D" id="1.10.150.690">
    <property type="entry name" value="DUF2063"/>
    <property type="match status" value="1"/>
</dbReference>
<dbReference type="EMBL" id="CP045201">
    <property type="protein sequence ID" value="QOL81199.1"/>
    <property type="molecule type" value="Genomic_DNA"/>
</dbReference>
<name>A0A7L9WLS8_9RHOB</name>
<accession>A0A7L9WLS8</accession>
<dbReference type="AlphaFoldDB" id="A0A7L9WLS8"/>